<accession>A0AA44IDN1</accession>
<feature type="transmembrane region" description="Helical" evidence="2">
    <location>
        <begin position="396"/>
        <end position="415"/>
    </location>
</feature>
<sequence>FPQEAVFRAAHADGVPADGSAPTTRTNGTYTPRSGTADPARSGVRAAVGEDVPADPPAPEASRTGSAPTGADFDPADALRAGTVPDDDPLCDPSGAPGPSGPGTAADAALADAALAETSGTVAGDEDGTGDEDGDERIRTLIWTAATYRPLEEVAALVTQLKHTGAVDSPADEALRAAAVARPLEEVRRLVAMLNEAGHTLDETDTTLRAAAVGRPVEDVVQLVSILGADDGPEQPRPTAAPAGPPDAGTEGGGLQPVPEDPRVRPPRSVAAATAAAAGKSPVRVLTPEPVGGGTVPASRSALRWPAAAALFVCGVLHLPADFAAMWSGGYAHAVALVIAVLCLVLGEWLVVRDTVRVWGSAAVLSIGVVALHGMAGSSGVGLLQSSLGRSWTWSGAAAVTCAMLTALLAGSALLRRQREADAADGA</sequence>
<feature type="compositionally biased region" description="Polar residues" evidence="1">
    <location>
        <begin position="21"/>
        <end position="34"/>
    </location>
</feature>
<comment type="caution">
    <text evidence="3">The sequence shown here is derived from an EMBL/GenBank/DDBJ whole genome shotgun (WGS) entry which is preliminary data.</text>
</comment>
<feature type="non-terminal residue" evidence="3">
    <location>
        <position position="1"/>
    </location>
</feature>
<dbReference type="RefSeq" id="WP_168438994.1">
    <property type="nucleotide sequence ID" value="NZ_JAAXOU010000108.1"/>
</dbReference>
<keyword evidence="2" id="KW-1133">Transmembrane helix</keyword>
<dbReference type="Proteomes" id="UP000570003">
    <property type="component" value="Unassembled WGS sequence"/>
</dbReference>
<proteinExistence type="predicted"/>
<feature type="compositionally biased region" description="Low complexity" evidence="1">
    <location>
        <begin position="237"/>
        <end position="249"/>
    </location>
</feature>
<organism evidence="3 4">
    <name type="scientific">Streptomyces somaliensis (strain ATCC 33201 / DSM 40738 / JCM 12659 / KCTC 9044 / NCTC 11332 / NRRL B-12077 / IP 733)</name>
    <dbReference type="NCBI Taxonomy" id="1134445"/>
    <lineage>
        <taxon>Bacteria</taxon>
        <taxon>Bacillati</taxon>
        <taxon>Actinomycetota</taxon>
        <taxon>Actinomycetes</taxon>
        <taxon>Kitasatosporales</taxon>
        <taxon>Streptomycetaceae</taxon>
        <taxon>Streptomyces</taxon>
    </lineage>
</organism>
<evidence type="ECO:0000313" key="3">
    <source>
        <dbReference type="EMBL" id="NKY14781.1"/>
    </source>
</evidence>
<reference evidence="3 4" key="1">
    <citation type="submission" date="2020-04" db="EMBL/GenBank/DDBJ databases">
        <title>MicrobeNet Type strains.</title>
        <authorList>
            <person name="Nicholson A.C."/>
        </authorList>
    </citation>
    <scope>NUCLEOTIDE SEQUENCE [LARGE SCALE GENOMIC DNA]</scope>
    <source>
        <strain evidence="3 4">DSM 40738</strain>
    </source>
</reference>
<keyword evidence="2" id="KW-0472">Membrane</keyword>
<keyword evidence="4" id="KW-1185">Reference proteome</keyword>
<evidence type="ECO:0000256" key="1">
    <source>
        <dbReference type="SAM" id="MobiDB-lite"/>
    </source>
</evidence>
<feature type="transmembrane region" description="Helical" evidence="2">
    <location>
        <begin position="331"/>
        <end position="351"/>
    </location>
</feature>
<dbReference type="EMBL" id="JAAXOU010000108">
    <property type="protein sequence ID" value="NKY14781.1"/>
    <property type="molecule type" value="Genomic_DNA"/>
</dbReference>
<evidence type="ECO:0000256" key="2">
    <source>
        <dbReference type="SAM" id="Phobius"/>
    </source>
</evidence>
<name>A0AA44IDN1_STRE0</name>
<protein>
    <submittedName>
        <fullName evidence="3">Uncharacterized protein</fullName>
    </submittedName>
</protein>
<gene>
    <name evidence="3" type="ORF">HGA06_11625</name>
</gene>
<feature type="compositionally biased region" description="Low complexity" evidence="1">
    <location>
        <begin position="92"/>
        <end position="106"/>
    </location>
</feature>
<keyword evidence="2" id="KW-0812">Transmembrane</keyword>
<feature type="transmembrane region" description="Helical" evidence="2">
    <location>
        <begin position="358"/>
        <end position="376"/>
    </location>
</feature>
<dbReference type="AlphaFoldDB" id="A0AA44IDN1"/>
<feature type="region of interest" description="Disordered" evidence="1">
    <location>
        <begin position="229"/>
        <end position="269"/>
    </location>
</feature>
<evidence type="ECO:0000313" key="4">
    <source>
        <dbReference type="Proteomes" id="UP000570003"/>
    </source>
</evidence>
<feature type="region of interest" description="Disordered" evidence="1">
    <location>
        <begin position="9"/>
        <end position="106"/>
    </location>
</feature>